<protein>
    <submittedName>
        <fullName evidence="1">Uncharacterized protein</fullName>
    </submittedName>
</protein>
<dbReference type="Proteomes" id="UP000287651">
    <property type="component" value="Unassembled WGS sequence"/>
</dbReference>
<comment type="caution">
    <text evidence="1">The sequence shown here is derived from an EMBL/GenBank/DDBJ whole genome shotgun (WGS) entry which is preliminary data.</text>
</comment>
<reference evidence="1 2" key="1">
    <citation type="journal article" date="2014" name="Agronomy (Basel)">
        <title>A Draft Genome Sequence for Ensete ventricosum, the Drought-Tolerant Tree Against Hunger.</title>
        <authorList>
            <person name="Harrison J."/>
            <person name="Moore K.A."/>
            <person name="Paszkiewicz K."/>
            <person name="Jones T."/>
            <person name="Grant M."/>
            <person name="Ambacheew D."/>
            <person name="Muzemil S."/>
            <person name="Studholme D.J."/>
        </authorList>
    </citation>
    <scope>NUCLEOTIDE SEQUENCE [LARGE SCALE GENOMIC DNA]</scope>
</reference>
<dbReference type="EMBL" id="AMZH03012825">
    <property type="protein sequence ID" value="RRT50328.1"/>
    <property type="molecule type" value="Genomic_DNA"/>
</dbReference>
<evidence type="ECO:0000313" key="1">
    <source>
        <dbReference type="EMBL" id="RRT50328.1"/>
    </source>
</evidence>
<accession>A0A426YF13</accession>
<dbReference type="AlphaFoldDB" id="A0A426YF13"/>
<proteinExistence type="predicted"/>
<organism evidence="1 2">
    <name type="scientific">Ensete ventricosum</name>
    <name type="common">Abyssinian banana</name>
    <name type="synonym">Musa ensete</name>
    <dbReference type="NCBI Taxonomy" id="4639"/>
    <lineage>
        <taxon>Eukaryota</taxon>
        <taxon>Viridiplantae</taxon>
        <taxon>Streptophyta</taxon>
        <taxon>Embryophyta</taxon>
        <taxon>Tracheophyta</taxon>
        <taxon>Spermatophyta</taxon>
        <taxon>Magnoliopsida</taxon>
        <taxon>Liliopsida</taxon>
        <taxon>Zingiberales</taxon>
        <taxon>Musaceae</taxon>
        <taxon>Ensete</taxon>
    </lineage>
</organism>
<gene>
    <name evidence="1" type="ORF">B296_00019618</name>
</gene>
<evidence type="ECO:0000313" key="2">
    <source>
        <dbReference type="Proteomes" id="UP000287651"/>
    </source>
</evidence>
<name>A0A426YF13_ENSVE</name>
<sequence length="132" mass="14864">MGKRRERWLDHPYLEIRATANGCQQLNRLGLAGKLPVHGLWMVDNGVWSSPKEDRQSTSVCLKKDSGVDVCPLMPNHYNYGAVGNLLGGRRKLAEGIGSLLGWRKGVRQKKTKTRWKIVEVSQKACRELGRP</sequence>